<comment type="caution">
    <text evidence="2">The sequence shown here is derived from an EMBL/GenBank/DDBJ whole genome shotgun (WGS) entry which is preliminary data.</text>
</comment>
<keyword evidence="1" id="KW-0812">Transmembrane</keyword>
<organism evidence="2 3">
    <name type="scientific">Alloscardovia theropitheci</name>
    <dbReference type="NCBI Taxonomy" id="2496842"/>
    <lineage>
        <taxon>Bacteria</taxon>
        <taxon>Bacillati</taxon>
        <taxon>Actinomycetota</taxon>
        <taxon>Actinomycetes</taxon>
        <taxon>Bifidobacteriales</taxon>
        <taxon>Bifidobacteriaceae</taxon>
        <taxon>Alloscardovia</taxon>
    </lineage>
</organism>
<sequence length="334" mass="35662">MLWRLRDSISDLNGKISRANQAVSQANAGVRSANALPDNDTSKEYQQSQASSALSTAQGQLDSFKAQLSSASSELETAKRTIDTHHGLYVQAADSAASKISSAQDTGDLQVGFFEKWFYSDVWRGVVKIAEIVGFVAGLAAICLSGGGLLIAGILLATSLISLADTWAGTHVGEKDNVDLAFSVAETALAFVPFGKALSSIKSAKSVAKAGGKMALVLGKSEGSVSWGTFMKTNAKNYVKDLYLPGIVKHKTDFTTMTTEIVVKDTTSLVKEGVKNGKNFYGLVRNNYEDKDTTSSGVKTMMNIAGSTWMKASSEGYSKLYDGPKKIIEFFRGK</sequence>
<evidence type="ECO:0000313" key="3">
    <source>
        <dbReference type="Proteomes" id="UP000291289"/>
    </source>
</evidence>
<gene>
    <name evidence="2" type="ORF">EJ419_05020</name>
</gene>
<accession>A0A4R0QV67</accession>
<evidence type="ECO:0000313" key="2">
    <source>
        <dbReference type="EMBL" id="TCD54027.1"/>
    </source>
</evidence>
<reference evidence="2 3" key="1">
    <citation type="submission" date="2018-12" db="EMBL/GenBank/DDBJ databases">
        <title>Alloscrdovia theropitheci sp. nov: a novel taxon from the feces of the bleeding-herat monkey (Theropithecus geleda).</title>
        <authorList>
            <person name="Modesto M."/>
        </authorList>
    </citation>
    <scope>NUCLEOTIDE SEQUENCE [LARGE SCALE GENOMIC DNA]</scope>
    <source>
        <strain evidence="2 3">GLDI4/2</strain>
    </source>
</reference>
<feature type="transmembrane region" description="Helical" evidence="1">
    <location>
        <begin position="132"/>
        <end position="160"/>
    </location>
</feature>
<evidence type="ECO:0000256" key="1">
    <source>
        <dbReference type="SAM" id="Phobius"/>
    </source>
</evidence>
<dbReference type="EMBL" id="RXLP01000021">
    <property type="protein sequence ID" value="TCD54027.1"/>
    <property type="molecule type" value="Genomic_DNA"/>
</dbReference>
<keyword evidence="3" id="KW-1185">Reference proteome</keyword>
<keyword evidence="1" id="KW-1133">Transmembrane helix</keyword>
<protein>
    <submittedName>
        <fullName evidence="2">Uncharacterized protein</fullName>
    </submittedName>
</protein>
<dbReference type="Proteomes" id="UP000291289">
    <property type="component" value="Unassembled WGS sequence"/>
</dbReference>
<proteinExistence type="predicted"/>
<name>A0A4R0QV67_9BIFI</name>
<dbReference type="AlphaFoldDB" id="A0A4R0QV67"/>
<keyword evidence="1" id="KW-0472">Membrane</keyword>